<comment type="similarity">
    <text evidence="2">Belongs to the ORC4 family.</text>
</comment>
<dbReference type="InterPro" id="IPR016527">
    <property type="entry name" value="ORC4"/>
</dbReference>
<dbReference type="GO" id="GO:0003688">
    <property type="term" value="F:DNA replication origin binding"/>
    <property type="evidence" value="ECO:0007669"/>
    <property type="project" value="TreeGrafter"/>
</dbReference>
<dbReference type="Gene3D" id="3.40.50.300">
    <property type="entry name" value="P-loop containing nucleotide triphosphate hydrolases"/>
    <property type="match status" value="1"/>
</dbReference>
<dbReference type="STRING" id="71717.A0A4Y7TGF5"/>
<evidence type="ECO:0000256" key="2">
    <source>
        <dbReference type="ARBA" id="ARBA00005334"/>
    </source>
</evidence>
<dbReference type="Pfam" id="PF13191">
    <property type="entry name" value="AAA_16"/>
    <property type="match status" value="1"/>
</dbReference>
<evidence type="ECO:0000259" key="8">
    <source>
        <dbReference type="Pfam" id="PF14629"/>
    </source>
</evidence>
<feature type="domain" description="Orc1-like AAA ATPase" evidence="7">
    <location>
        <begin position="56"/>
        <end position="220"/>
    </location>
</feature>
<evidence type="ECO:0000256" key="3">
    <source>
        <dbReference type="ARBA" id="ARBA00022705"/>
    </source>
</evidence>
<keyword evidence="10" id="KW-1185">Reference proteome</keyword>
<gene>
    <name evidence="9" type="ORF">FA13DRAFT_1627293</name>
</gene>
<feature type="domain" description="Origin recognition complex subunit 4 C-terminal" evidence="8">
    <location>
        <begin position="282"/>
        <end position="467"/>
    </location>
</feature>
<dbReference type="PANTHER" id="PTHR12087:SF0">
    <property type="entry name" value="ORIGIN RECOGNITION COMPLEX SUBUNIT 4"/>
    <property type="match status" value="1"/>
</dbReference>
<feature type="region of interest" description="Disordered" evidence="6">
    <location>
        <begin position="130"/>
        <end position="158"/>
    </location>
</feature>
<organism evidence="9 10">
    <name type="scientific">Coprinellus micaceus</name>
    <name type="common">Glistening ink-cap mushroom</name>
    <name type="synonym">Coprinus micaceus</name>
    <dbReference type="NCBI Taxonomy" id="71717"/>
    <lineage>
        <taxon>Eukaryota</taxon>
        <taxon>Fungi</taxon>
        <taxon>Dikarya</taxon>
        <taxon>Basidiomycota</taxon>
        <taxon>Agaricomycotina</taxon>
        <taxon>Agaricomycetes</taxon>
        <taxon>Agaricomycetidae</taxon>
        <taxon>Agaricales</taxon>
        <taxon>Agaricineae</taxon>
        <taxon>Psathyrellaceae</taxon>
        <taxon>Coprinellus</taxon>
    </lineage>
</organism>
<keyword evidence="3" id="KW-0235">DNA replication</keyword>
<feature type="non-terminal residue" evidence="9">
    <location>
        <position position="1"/>
    </location>
</feature>
<proteinExistence type="inferred from homology"/>
<dbReference type="Pfam" id="PF14629">
    <property type="entry name" value="ORC4_C"/>
    <property type="match status" value="1"/>
</dbReference>
<dbReference type="GO" id="GO:0005664">
    <property type="term" value="C:nuclear origin of replication recognition complex"/>
    <property type="evidence" value="ECO:0007669"/>
    <property type="project" value="TreeGrafter"/>
</dbReference>
<name>A0A4Y7TGF5_COPMI</name>
<evidence type="ECO:0000259" key="7">
    <source>
        <dbReference type="Pfam" id="PF13191"/>
    </source>
</evidence>
<dbReference type="AlphaFoldDB" id="A0A4Y7TGF5"/>
<dbReference type="OrthoDB" id="343623at2759"/>
<dbReference type="InterPro" id="IPR032705">
    <property type="entry name" value="ORC4_C"/>
</dbReference>
<reference evidence="9 10" key="1">
    <citation type="journal article" date="2019" name="Nat. Ecol. Evol.">
        <title>Megaphylogeny resolves global patterns of mushroom evolution.</title>
        <authorList>
            <person name="Varga T."/>
            <person name="Krizsan K."/>
            <person name="Foldi C."/>
            <person name="Dima B."/>
            <person name="Sanchez-Garcia M."/>
            <person name="Sanchez-Ramirez S."/>
            <person name="Szollosi G.J."/>
            <person name="Szarkandi J.G."/>
            <person name="Papp V."/>
            <person name="Albert L."/>
            <person name="Andreopoulos W."/>
            <person name="Angelini C."/>
            <person name="Antonin V."/>
            <person name="Barry K.W."/>
            <person name="Bougher N.L."/>
            <person name="Buchanan P."/>
            <person name="Buyck B."/>
            <person name="Bense V."/>
            <person name="Catcheside P."/>
            <person name="Chovatia M."/>
            <person name="Cooper J."/>
            <person name="Damon W."/>
            <person name="Desjardin D."/>
            <person name="Finy P."/>
            <person name="Geml J."/>
            <person name="Haridas S."/>
            <person name="Hughes K."/>
            <person name="Justo A."/>
            <person name="Karasinski D."/>
            <person name="Kautmanova I."/>
            <person name="Kiss B."/>
            <person name="Kocsube S."/>
            <person name="Kotiranta H."/>
            <person name="LaButti K.M."/>
            <person name="Lechner B.E."/>
            <person name="Liimatainen K."/>
            <person name="Lipzen A."/>
            <person name="Lukacs Z."/>
            <person name="Mihaltcheva S."/>
            <person name="Morgado L.N."/>
            <person name="Niskanen T."/>
            <person name="Noordeloos M.E."/>
            <person name="Ohm R.A."/>
            <person name="Ortiz-Santana B."/>
            <person name="Ovrebo C."/>
            <person name="Racz N."/>
            <person name="Riley R."/>
            <person name="Savchenko A."/>
            <person name="Shiryaev A."/>
            <person name="Soop K."/>
            <person name="Spirin V."/>
            <person name="Szebenyi C."/>
            <person name="Tomsovsky M."/>
            <person name="Tulloss R.E."/>
            <person name="Uehling J."/>
            <person name="Grigoriev I.V."/>
            <person name="Vagvolgyi C."/>
            <person name="Papp T."/>
            <person name="Martin F.M."/>
            <person name="Miettinen O."/>
            <person name="Hibbett D.S."/>
            <person name="Nagy L.G."/>
        </authorList>
    </citation>
    <scope>NUCLEOTIDE SEQUENCE [LARGE SCALE GENOMIC DNA]</scope>
    <source>
        <strain evidence="9 10">FP101781</strain>
    </source>
</reference>
<dbReference type="InterPro" id="IPR041664">
    <property type="entry name" value="AAA_16"/>
</dbReference>
<evidence type="ECO:0000256" key="4">
    <source>
        <dbReference type="ARBA" id="ARBA00023125"/>
    </source>
</evidence>
<evidence type="ECO:0000256" key="6">
    <source>
        <dbReference type="SAM" id="MobiDB-lite"/>
    </source>
</evidence>
<dbReference type="InterPro" id="IPR027417">
    <property type="entry name" value="P-loop_NTPase"/>
</dbReference>
<evidence type="ECO:0000313" key="9">
    <source>
        <dbReference type="EMBL" id="TEB33236.1"/>
    </source>
</evidence>
<keyword evidence="5" id="KW-0539">Nucleus</keyword>
<dbReference type="PANTHER" id="PTHR12087">
    <property type="entry name" value="ORIGIN RECOGNITION COMPLEX SUBUNIT 4"/>
    <property type="match status" value="1"/>
</dbReference>
<dbReference type="GO" id="GO:0006270">
    <property type="term" value="P:DNA replication initiation"/>
    <property type="evidence" value="ECO:0007669"/>
    <property type="project" value="TreeGrafter"/>
</dbReference>
<dbReference type="Proteomes" id="UP000298030">
    <property type="component" value="Unassembled WGS sequence"/>
</dbReference>
<accession>A0A4Y7TGF5</accession>
<evidence type="ECO:0000313" key="10">
    <source>
        <dbReference type="Proteomes" id="UP000298030"/>
    </source>
</evidence>
<dbReference type="SUPFAM" id="SSF52540">
    <property type="entry name" value="P-loop containing nucleoside triphosphate hydrolases"/>
    <property type="match status" value="1"/>
</dbReference>
<keyword evidence="4" id="KW-0238">DNA-binding</keyword>
<evidence type="ECO:0000256" key="5">
    <source>
        <dbReference type="ARBA" id="ARBA00023242"/>
    </source>
</evidence>
<evidence type="ECO:0000256" key="1">
    <source>
        <dbReference type="ARBA" id="ARBA00004123"/>
    </source>
</evidence>
<dbReference type="EMBL" id="QPFP01000013">
    <property type="protein sequence ID" value="TEB33236.1"/>
    <property type="molecule type" value="Genomic_DNA"/>
</dbReference>
<comment type="subcellular location">
    <subcellularLocation>
        <location evidence="1">Nucleus</location>
    </subcellularLocation>
</comment>
<protein>
    <submittedName>
        <fullName evidence="9">Uncharacterized protein</fullName>
    </submittedName>
</protein>
<sequence>IQEHLIPCLNAQKKAVLRALTNPPVPSTSERSAKGKGKVKAIEVDEDFDNATAYGQLKDLLEGTTMRNEGNSCLLLGPKGSGKTRLFERCLSEIAHSDSNAKPIVIRLSGWVQSNDRLALRQIAIQLAEETKEHSDDDETKHGQPIAENDDDNPFLDGSKLGDTGAEAGFSLPSAAHLPALIAELPKLNRPTIVLVDAFDLFSLHPRQALLYCLLDTVQACQSAQGNKGLAVVGLTSRVDVVSLLEKRVKSRFSGRILRVSNVPSEEGWLGIVRRCLLSPAALSPSNDETTESNVEEWTDLWTTNVEKFLADSATKQSIHETYSIVRDVRVLIRVFTPAIARLSPSQPFPTAAFLQRAMQSQRTRTPFTSLYTLPYPALCLLIASHHSDQKGHPVFNFEMLYEAFRVQLRASMAAPIQLNGTGIGMAFETLIAARIFVPAAAANLTTPKEFIKYRSVVEREDLKKAVEKAGQVSLKKWWNKS</sequence>
<comment type="caution">
    <text evidence="9">The sequence shown here is derived from an EMBL/GenBank/DDBJ whole genome shotgun (WGS) entry which is preliminary data.</text>
</comment>
<feature type="compositionally biased region" description="Basic and acidic residues" evidence="6">
    <location>
        <begin position="130"/>
        <end position="142"/>
    </location>
</feature>